<gene>
    <name evidence="2" type="ORF">HNP71_002208</name>
</gene>
<sequence length="269" mass="29705">MAPDAGSFEVWTSDTPVTYLQVGPVSGAYSGDISFGALVLEEDAITPLEDATERSYRYVFDFLDRTGFKEPIRFWNYLTAITGDEQGVERYRRFNTGRHRAFMARLNQPVPPAASCLGGENGVSVIYFLAAREAARAIENPRQISAYEYPPIYGPTSPSFSRASAHGPNLFISGTASIVGHETRHHGDVQAQLAETMENLRVLAEAAGHLGQPGKWAVKTYLRDPAYWEGVERAVRKLFGASAEILHLRADICRTDLLLEIEACHLPEA</sequence>
<organism evidence="2 3">
    <name type="scientific">Acidocella aromatica</name>
    <dbReference type="NCBI Taxonomy" id="1303579"/>
    <lineage>
        <taxon>Bacteria</taxon>
        <taxon>Pseudomonadati</taxon>
        <taxon>Pseudomonadota</taxon>
        <taxon>Alphaproteobacteria</taxon>
        <taxon>Acetobacterales</taxon>
        <taxon>Acidocellaceae</taxon>
        <taxon>Acidocella</taxon>
    </lineage>
</organism>
<evidence type="ECO:0000313" key="2">
    <source>
        <dbReference type="EMBL" id="MBB5373941.1"/>
    </source>
</evidence>
<dbReference type="EMBL" id="JACHFJ010000010">
    <property type="protein sequence ID" value="MBB5373941.1"/>
    <property type="molecule type" value="Genomic_DNA"/>
</dbReference>
<keyword evidence="2" id="KW-0456">Lyase</keyword>
<dbReference type="AlphaFoldDB" id="A0A840VQR7"/>
<accession>A0A840VQR7</accession>
<dbReference type="EC" id="4.1.3.40" evidence="2"/>
<keyword evidence="3" id="KW-1185">Reference proteome</keyword>
<name>A0A840VQR7_9PROT</name>
<dbReference type="Proteomes" id="UP000553706">
    <property type="component" value="Unassembled WGS sequence"/>
</dbReference>
<dbReference type="InterPro" id="IPR035959">
    <property type="entry name" value="RutC-like_sf"/>
</dbReference>
<evidence type="ECO:0000259" key="1">
    <source>
        <dbReference type="Pfam" id="PF21168"/>
    </source>
</evidence>
<proteinExistence type="predicted"/>
<dbReference type="InterPro" id="IPR049368">
    <property type="entry name" value="FkbO_Hyg5-like_N"/>
</dbReference>
<dbReference type="EC" id="4.1.3.45" evidence="2"/>
<comment type="caution">
    <text evidence="2">The sequence shown here is derived from an EMBL/GenBank/DDBJ whole genome shotgun (WGS) entry which is preliminary data.</text>
</comment>
<protein>
    <submittedName>
        <fullName evidence="2">Chorismate lyase/3-hydroxybenzoate synthase</fullName>
        <ecNumber evidence="2">4.1.3.40</ecNumber>
        <ecNumber evidence="2">4.1.3.45</ecNumber>
    </submittedName>
</protein>
<reference evidence="2 3" key="1">
    <citation type="submission" date="2020-08" db="EMBL/GenBank/DDBJ databases">
        <title>Genomic Encyclopedia of Type Strains, Phase IV (KMG-IV): sequencing the most valuable type-strain genomes for metagenomic binning, comparative biology and taxonomic classification.</title>
        <authorList>
            <person name="Goeker M."/>
        </authorList>
    </citation>
    <scope>NUCLEOTIDE SEQUENCE [LARGE SCALE GENOMIC DNA]</scope>
    <source>
        <strain evidence="2 3">DSM 27026</strain>
    </source>
</reference>
<dbReference type="Gene3D" id="3.30.1330.40">
    <property type="entry name" value="RutC-like"/>
    <property type="match status" value="1"/>
</dbReference>
<feature type="domain" description="Chorismatase FkbO/Hyg5-like N-terminal" evidence="1">
    <location>
        <begin position="9"/>
        <end position="130"/>
    </location>
</feature>
<dbReference type="GO" id="GO:0008813">
    <property type="term" value="F:chorismate lyase activity"/>
    <property type="evidence" value="ECO:0007669"/>
    <property type="project" value="UniProtKB-EC"/>
</dbReference>
<dbReference type="Pfam" id="PF21168">
    <property type="entry name" value="FkbO_Hyg5-like_N"/>
    <property type="match status" value="1"/>
</dbReference>
<dbReference type="SUPFAM" id="SSF55298">
    <property type="entry name" value="YjgF-like"/>
    <property type="match status" value="1"/>
</dbReference>
<dbReference type="RefSeq" id="WP_183266953.1">
    <property type="nucleotide sequence ID" value="NZ_JACHFJ010000010.1"/>
</dbReference>
<dbReference type="CDD" id="cd06153">
    <property type="entry name" value="YjgF_YER057c_UK114_like_5"/>
    <property type="match status" value="1"/>
</dbReference>
<evidence type="ECO:0000313" key="3">
    <source>
        <dbReference type="Proteomes" id="UP000553706"/>
    </source>
</evidence>